<keyword evidence="2" id="KW-1015">Disulfide bond</keyword>
<dbReference type="InterPro" id="IPR015919">
    <property type="entry name" value="Cadherin-like_sf"/>
</dbReference>
<gene>
    <name evidence="6" type="ORF">IPH26_03685</name>
</gene>
<evidence type="ECO:0000313" key="7">
    <source>
        <dbReference type="Proteomes" id="UP000807785"/>
    </source>
</evidence>
<reference evidence="7" key="1">
    <citation type="journal article" date="2021" name="Nat. Commun.">
        <title>Connecting structure to function with the recovery of over 1000 high-quality metagenome-assembled genomes from activated sludge using long-read sequencing.</title>
        <authorList>
            <person name="Singleton C.M."/>
            <person name="Petriglieri F."/>
            <person name="Kristensen J.M."/>
            <person name="Kirkegaard R.H."/>
            <person name="Michaelsen T.Y."/>
            <person name="Andersen M.H."/>
            <person name="Kondrotaite Z."/>
            <person name="Karst S.M."/>
            <person name="Dueholm M.S."/>
            <person name="Nielsen P.H."/>
            <person name="Albertsen M."/>
        </authorList>
    </citation>
    <scope>NUCLEOTIDE SEQUENCE [LARGE SCALE GENOMIC DNA]</scope>
</reference>
<dbReference type="Gene3D" id="2.60.40.10">
    <property type="entry name" value="Immunoglobulins"/>
    <property type="match status" value="2"/>
</dbReference>
<feature type="domain" description="Dystroglycan-type cadherin-like" evidence="5">
    <location>
        <begin position="2541"/>
        <end position="2641"/>
    </location>
</feature>
<dbReference type="NCBIfam" id="NF033679">
    <property type="entry name" value="DNRLRE_dom"/>
    <property type="match status" value="1"/>
</dbReference>
<dbReference type="InterPro" id="IPR010221">
    <property type="entry name" value="VCBS_dom"/>
</dbReference>
<dbReference type="SMART" id="SM00736">
    <property type="entry name" value="CADG"/>
    <property type="match status" value="2"/>
</dbReference>
<comment type="caution">
    <text evidence="6">The sequence shown here is derived from an EMBL/GenBank/DDBJ whole genome shotgun (WGS) entry which is preliminary data.</text>
</comment>
<dbReference type="Pfam" id="PF14252">
    <property type="entry name" value="DUF4347"/>
    <property type="match status" value="1"/>
</dbReference>
<feature type="domain" description="LamG-like jellyroll fold" evidence="4">
    <location>
        <begin position="408"/>
        <end position="540"/>
    </location>
</feature>
<evidence type="ECO:0000313" key="6">
    <source>
        <dbReference type="EMBL" id="MBK6972076.1"/>
    </source>
</evidence>
<dbReference type="InterPro" id="IPR006644">
    <property type="entry name" value="Cadg"/>
</dbReference>
<sequence length="2887" mass="289509">MHRDSASLRLIAETMEDRILHSADLAPLLLGSAAIDSRPADAATAAAAQVNRSEIAFVDAALPNAVELRADLLAQNAAGRPMEVVTIGRGEDGLALMTQTLAGRHDLSAVHVLSHGSDGRLQLGSSALDGKVLLGRAAEVAAWSEALTPDADLLLYGCDFAETVIGQRLVQDLAALTGADVAASTDLTGNEQFGGNWRLEYQNGQIEARVVADERTQAQWQGLMAIGPQNAVPGAQTALTNSNLVFSTGNGNAISISDADSAGGSPQITLTVTNGNATLSRTTGLTFIAGGNGTPTMTFRGTYANINAALNGLSYSPSANFTGGATLTISTLDENLVALNIDGALKGRYTFDDTSDLGNDTSPAGAYDGSCVGGATAAVDAARGNVLNLDAAGGADYVRMTGHFGSPSSVTLAAWVNFTAAPTDGGDVISLGDSTALRVDDLGNLKGYIYNGSAWKNVTYATTLAGTGWHHVAYTFDNAGNVQKLYLDGVQVAALAETGSISYTLGANSYIGTHGNSSTTHDYTGKIDDARVYSRALTAAEIANLASDLNLVDTDSAAITVNAVNDAPLVTTTSSTLAYTENAPATAIDPTLTVGDVDSANLASATVGISANYAAGQDLLSFVNQNGISGSWNVGTGVLTLTGSASVANYQTALRSVTYFNTSHPPNTATRTVSFAVNDGASNSNTTTRNVSVAALVNTQITAAQDTYVTKNSTNNYGASTSLVLDRSGGSLGDKRVLLQFDLSSIPAGATITSATLQMQATQNGSAFDINVYRLTEAWVEGNGNGSADAANWNNRLPGTAWTAGPGGTFDPAVVATLNTAAIGQHSWDLTSLVRAWHLGSTANHGIILGSPNSGTTTVTYDSSEGATPPRLAIAYTPAPNVAPIVTTTGSTLAYIENAAATAIDPALTVADTDSANLAVATVTISTNYAAGQDVLAFVNQNGISGSWNAGTGVLTLTGGATVANYQTALRSVTYVNTSEAPSTATRTVAFVVNDGAANSNTGTRAISVAAVNDAPLLTTSGSALAHTENVPATAIDPALTVNDVDNANVASATVSISANYAAGQDVLAFTNQNGISGNWNVGTGVLTLSGSASVANYQTALRSITYVNTSEAPSTATRTVSFLVNDGAANSNSATRSISMAALNDAPVLTGANNLNPINEDPASNPGTLVSALMSGQVSDVDSGALTGIAVTVVDNSNGNWQYTTDGGSSWTAFDTPTAGSARLLAADAMTSVRFVPNANWNGTLVGGLTFRAWDRTFGSAGGTADAGTNGGSTAFSSAAASAGITVASVNDAPSGADNTIVIDEDTARTFIAADFGFSDPNDSPPNTLNGVRISTLPGAGALMLSGAAVSAGQMITVANINAGLLVFTPAPNASGSGYASFTFQVRDNGGTANGGINLNPTPNTMTVNVSAVNDAPIISAPAAQATAFNTALVLSTANGNPISVADVDAGGADLEVTLNATNGTLILAGVAGLNFSAGGNGSSSMSFTGSLASINAALDGMIFAPSSNFSGAASVSVLANDQGNSGAGGPRGAGRSLAITVQASTSLVITDDTRATAEDTVLNAASVLANDSDPAAGTLTVSAVNGNSAAIGSTVVLASGATLAMNADGTFVYNPNGAFAALAMGSSALDSFSYDVSSTSGSSGSATVWITVNGANDAPALAGANALNDITEDVTGDNGTLVAALIAGRVSDADSGALAGVAITAADNANGTWQYTIDGGTSWVAFGTPTVADARLLAVDALTSVRFVPNPNWNGTVASGLTLRAWDRTSGSTGGTADTTGSGGSTAFSVDEFGTGITVTPVSDAPSGANRVIGIDEDTAHVFGAADFGFSDSIDSPADALAWVHIDTLPAAGALTNNGVPLSAGQAIAVADIIAGKLVFTPGADGSGAAYASFTFRVQDDGGTANGGADSDPIARTVMSNVNGVNDAPVLTTSGGTLAYTENDAATVIDSALTVNDVDNGNLSSATVTISTNYAAGQDLLAFVNQNGISGSWNAGGGVLTLTGNASVANYQTALRSITYVNTSEALSTATRTVSFVVNDSAANSNTAARSISMAALNDAPVLSASGGTLAYTENDAATAIDPALTVGDVDNANLTSATVSISANYAAGQDLLSFTNQNGISGSWNAGTGVLTLTGSATVANYETALRSITYVNTSEAPSTALRSVSFVVNDGTADSTIGTRSISVAAVNDAPTATNLNAAETYVEDTPLNLTDIVVSDLDSANVSVSLTVSDVAAGSLNTGTAGAVSSTYNAGTGVWSAGGAIGDVNALLAGLSFTPAANYNSSFSIATSVSDGVAAPLTGTKNMTGTAVSDAPTATNLNAPETYVENTPLNLTDIVVSDLDSANVSVTLTLSDVAAGSLNTGTAGAVSSTYVAGTGVWSASGAIADVNALLAGLTFAPAGNYNSSFSISISVSDGVAAPLTGTKNMTGTAVNDAPKIASPIADQTAIEDRTFSFTVPAGSFTDIGAGDTLSYSATLTSGGGLPAWLSFDAGTRTFNGTPANGDVGTLSIRVTATDGGGLTASDDFTLTVANVNDAPVLTSPVSNQSATQDSAFLFALPPGIFTDIDAGDTLSYSASLLSGAALPSWLSFNAASQTFSGTPSYADVGTHTLFVTATDSAGAAAHVLVAITVSAPAPAAPAPAVPAAPFVIPSQAPIVAPAESPPPAAEPRATNETQAAAAPVAPVSVPHAATVELLADDGYQPTSAEPSHRSDADVLVAMRLSSRADSVLADVELSQLTSPEPASFAQMLTSEDMRRRFEEMRHQLDEAADTRRNIIASGAALSGGLSIGYVIWLVRGGVLASAMLSALPAWQMIDPLPVLAATRKRGKRESDEPEVERLFDKASRPVRAGEAGAAGTISAKRIADHRVATAPTDPGQPEDAKR</sequence>
<dbReference type="Pfam" id="PF17963">
    <property type="entry name" value="Big_9"/>
    <property type="match status" value="2"/>
</dbReference>
<name>A0A9D7DWI0_9PROT</name>
<dbReference type="Gene3D" id="2.60.120.200">
    <property type="match status" value="1"/>
</dbReference>
<dbReference type="GO" id="GO:0005509">
    <property type="term" value="F:calcium ion binding"/>
    <property type="evidence" value="ECO:0007669"/>
    <property type="project" value="InterPro"/>
</dbReference>
<organism evidence="6 7">
    <name type="scientific">Candidatus Methylophosphatis roskildensis</name>
    <dbReference type="NCBI Taxonomy" id="2899263"/>
    <lineage>
        <taxon>Bacteria</taxon>
        <taxon>Pseudomonadati</taxon>
        <taxon>Pseudomonadota</taxon>
        <taxon>Betaproteobacteria</taxon>
        <taxon>Nitrosomonadales</taxon>
        <taxon>Sterolibacteriaceae</taxon>
        <taxon>Candidatus Methylophosphatis</taxon>
    </lineage>
</organism>
<dbReference type="SUPFAM" id="SSF49313">
    <property type="entry name" value="Cadherin-like"/>
    <property type="match status" value="2"/>
</dbReference>
<dbReference type="SUPFAM" id="SSF49899">
    <property type="entry name" value="Concanavalin A-like lectins/glucanases"/>
    <property type="match status" value="1"/>
</dbReference>
<dbReference type="PANTHER" id="PTHR14139">
    <property type="entry name" value="CALSYNTENIN"/>
    <property type="match status" value="1"/>
</dbReference>
<dbReference type="PANTHER" id="PTHR14139:SF2">
    <property type="entry name" value="CALSYNTENIN-1"/>
    <property type="match status" value="1"/>
</dbReference>
<feature type="domain" description="Dystroglycan-type cadherin-like" evidence="5">
    <location>
        <begin position="2440"/>
        <end position="2540"/>
    </location>
</feature>
<dbReference type="InterPro" id="IPR006558">
    <property type="entry name" value="LamG-like"/>
</dbReference>
<evidence type="ECO:0000256" key="3">
    <source>
        <dbReference type="SAM" id="MobiDB-lite"/>
    </source>
</evidence>
<dbReference type="InterPro" id="IPR025592">
    <property type="entry name" value="DUF4347"/>
</dbReference>
<dbReference type="Pfam" id="PF13385">
    <property type="entry name" value="Laminin_G_3"/>
    <property type="match status" value="1"/>
</dbReference>
<keyword evidence="1" id="KW-0732">Signal</keyword>
<dbReference type="SMART" id="SM00560">
    <property type="entry name" value="LamGL"/>
    <property type="match status" value="1"/>
</dbReference>
<dbReference type="NCBIfam" id="NF012211">
    <property type="entry name" value="tand_rpt_95"/>
    <property type="match status" value="1"/>
</dbReference>
<dbReference type="EMBL" id="JADJEV010000002">
    <property type="protein sequence ID" value="MBK6972076.1"/>
    <property type="molecule type" value="Genomic_DNA"/>
</dbReference>
<dbReference type="NCBIfam" id="TIGR01965">
    <property type="entry name" value="VCBS_repeat"/>
    <property type="match status" value="1"/>
</dbReference>
<dbReference type="Proteomes" id="UP000807785">
    <property type="component" value="Unassembled WGS sequence"/>
</dbReference>
<dbReference type="GO" id="GO:0016020">
    <property type="term" value="C:membrane"/>
    <property type="evidence" value="ECO:0007669"/>
    <property type="project" value="InterPro"/>
</dbReference>
<dbReference type="InterPro" id="IPR013783">
    <property type="entry name" value="Ig-like_fold"/>
</dbReference>
<proteinExistence type="predicted"/>
<evidence type="ECO:0000259" key="5">
    <source>
        <dbReference type="SMART" id="SM00736"/>
    </source>
</evidence>
<evidence type="ECO:0000259" key="4">
    <source>
        <dbReference type="SMART" id="SM00560"/>
    </source>
</evidence>
<dbReference type="Pfam" id="PF05345">
    <property type="entry name" value="He_PIG"/>
    <property type="match status" value="2"/>
</dbReference>
<evidence type="ECO:0000256" key="2">
    <source>
        <dbReference type="ARBA" id="ARBA00023157"/>
    </source>
</evidence>
<protein>
    <submittedName>
        <fullName evidence="6">DUF4347 domain-containing protein</fullName>
    </submittedName>
</protein>
<dbReference type="InterPro" id="IPR013320">
    <property type="entry name" value="ConA-like_dom_sf"/>
</dbReference>
<evidence type="ECO:0000256" key="1">
    <source>
        <dbReference type="ARBA" id="ARBA00022729"/>
    </source>
</evidence>
<feature type="region of interest" description="Disordered" evidence="3">
    <location>
        <begin position="2829"/>
        <end position="2887"/>
    </location>
</feature>
<accession>A0A9D7DWI0</accession>